<protein>
    <submittedName>
        <fullName evidence="1">Uncharacterized protein</fullName>
    </submittedName>
</protein>
<evidence type="ECO:0000313" key="2">
    <source>
        <dbReference type="Proteomes" id="UP000192085"/>
    </source>
</evidence>
<organism evidence="1 2">
    <name type="scientific">Lactococcus lactis subsp. lactis</name>
    <name type="common">Streptococcus lactis</name>
    <dbReference type="NCBI Taxonomy" id="1360"/>
    <lineage>
        <taxon>Bacteria</taxon>
        <taxon>Bacillati</taxon>
        <taxon>Bacillota</taxon>
        <taxon>Bacilli</taxon>
        <taxon>Lactobacillales</taxon>
        <taxon>Streptococcaceae</taxon>
        <taxon>Lactococcus</taxon>
    </lineage>
</organism>
<dbReference type="EMBL" id="CP015897">
    <property type="protein sequence ID" value="ARD98462.1"/>
    <property type="molecule type" value="Genomic_DNA"/>
</dbReference>
<reference evidence="1 2" key="1">
    <citation type="journal article" date="2017" name="BMC Genomics">
        <title>Comparative and functional genomics of the Lactococcus lactis taxon; insights into evolution and niche adaptation.</title>
        <authorList>
            <person name="Kelleher P."/>
            <person name="Bottacini F."/>
            <person name="Mahony J."/>
            <person name="Kilcawley K.N."/>
            <person name="van Sinderen D."/>
        </authorList>
    </citation>
    <scope>NUCLEOTIDE SEQUENCE [LARGE SCALE GENOMIC DNA]</scope>
    <source>
        <strain evidence="1 2">275</strain>
    </source>
</reference>
<evidence type="ECO:0000313" key="1">
    <source>
        <dbReference type="EMBL" id="ARD98462.1"/>
    </source>
</evidence>
<dbReference type="Proteomes" id="UP000192085">
    <property type="component" value="Chromosome"/>
</dbReference>
<sequence length="228" mass="26494">MKNIKLIACDIDGVLLEDTFSPVLHILAQRFNIPYTAELENNMFSQNRGKAVNYFLKQLSLSGHKESEDVLKLFFDERQKYIDKSGTPILDGVPEFISLLKNLDVKIVCYGGLDYEMIDKCFTSYLKNFDQYICTNDFRPGLKEIVKNFYQLEYQEVLFIDDVAEVAKEAKKYSIPFIGIPTQHSWGFQKDEMTKVGTKYIVSSVKEITKEYLERLDSDQAIWEEQDD</sequence>
<gene>
    <name evidence="1" type="ORF">LL275_0830</name>
</gene>
<dbReference type="RefSeq" id="WP_031559204.1">
    <property type="nucleotide sequence ID" value="NZ_CP015897.1"/>
</dbReference>
<name>A0A1V0NEW1_LACLL</name>
<dbReference type="SUPFAM" id="SSF56784">
    <property type="entry name" value="HAD-like"/>
    <property type="match status" value="1"/>
</dbReference>
<dbReference type="InterPro" id="IPR036412">
    <property type="entry name" value="HAD-like_sf"/>
</dbReference>
<dbReference type="Pfam" id="PF00702">
    <property type="entry name" value="Hydrolase"/>
    <property type="match status" value="1"/>
</dbReference>
<dbReference type="InterPro" id="IPR023214">
    <property type="entry name" value="HAD_sf"/>
</dbReference>
<accession>A0A1V0NEW1</accession>
<dbReference type="SFLD" id="SFLDS00003">
    <property type="entry name" value="Haloacid_Dehalogenase"/>
    <property type="match status" value="1"/>
</dbReference>
<proteinExistence type="predicted"/>
<dbReference type="SFLD" id="SFLDG01129">
    <property type="entry name" value="C1.5:_HAD__Beta-PGM__Phosphata"/>
    <property type="match status" value="1"/>
</dbReference>
<dbReference type="Gene3D" id="3.40.50.1000">
    <property type="entry name" value="HAD superfamily/HAD-like"/>
    <property type="match status" value="1"/>
</dbReference>
<dbReference type="AlphaFoldDB" id="A0A1V0NEW1"/>